<feature type="region of interest" description="Disordered" evidence="1">
    <location>
        <begin position="99"/>
        <end position="163"/>
    </location>
</feature>
<protein>
    <submittedName>
        <fullName evidence="3">Uncharacterized protein LOC106011874</fullName>
    </submittedName>
</protein>
<feature type="compositionally biased region" description="Low complexity" evidence="1">
    <location>
        <begin position="104"/>
        <end position="118"/>
    </location>
</feature>
<evidence type="ECO:0000256" key="1">
    <source>
        <dbReference type="SAM" id="MobiDB-lite"/>
    </source>
</evidence>
<accession>A0ABM1A0P8</accession>
<dbReference type="GeneID" id="106011874"/>
<feature type="compositionally biased region" description="Polar residues" evidence="1">
    <location>
        <begin position="125"/>
        <end position="136"/>
    </location>
</feature>
<dbReference type="RefSeq" id="XP_012938450.1">
    <property type="nucleotide sequence ID" value="XM_013082996.2"/>
</dbReference>
<gene>
    <name evidence="3" type="primary">LOC106011874</name>
</gene>
<dbReference type="Proteomes" id="UP000694888">
    <property type="component" value="Unplaced"/>
</dbReference>
<evidence type="ECO:0000313" key="2">
    <source>
        <dbReference type="Proteomes" id="UP000694888"/>
    </source>
</evidence>
<proteinExistence type="predicted"/>
<evidence type="ECO:0000313" key="3">
    <source>
        <dbReference type="RefSeq" id="XP_012938450.1"/>
    </source>
</evidence>
<name>A0ABM1A0P8_APLCA</name>
<reference evidence="3" key="1">
    <citation type="submission" date="2025-08" db="UniProtKB">
        <authorList>
            <consortium name="RefSeq"/>
        </authorList>
    </citation>
    <scope>IDENTIFICATION</scope>
</reference>
<sequence>MHNCCRIPGLTLKAGGQRLPGMGEMDRHPAWKTRRANQACDRRLCLHLAALDQKRQEVETKISNDMRIMEKALSRRDQRRRHNCSLTERETIYRDSEGCEKSENNCSSTGQNSSSQKSLLLGSMDNCSGTPGQTKGNSRECPASGQRPGSVLRRPHRLTPLYGRSPFSRRRLRRLIPRACDYRTHKSSSVLCQHFPCRQPGTYHSLGFRLDDSSTDRWITWTDLKRARLSEGEVFDPKDQGRLTPGMSLKHSLPASQFLQPLDAESKEKLLREEISRRKKLNENKKPLSWETNYGEPTPFKLLRCPVRLHPMEMTTFRGR</sequence>
<keyword evidence="2" id="KW-1185">Reference proteome</keyword>
<organism evidence="2 3">
    <name type="scientific">Aplysia californica</name>
    <name type="common">California sea hare</name>
    <dbReference type="NCBI Taxonomy" id="6500"/>
    <lineage>
        <taxon>Eukaryota</taxon>
        <taxon>Metazoa</taxon>
        <taxon>Spiralia</taxon>
        <taxon>Lophotrochozoa</taxon>
        <taxon>Mollusca</taxon>
        <taxon>Gastropoda</taxon>
        <taxon>Heterobranchia</taxon>
        <taxon>Euthyneura</taxon>
        <taxon>Tectipleura</taxon>
        <taxon>Aplysiida</taxon>
        <taxon>Aplysioidea</taxon>
        <taxon>Aplysiidae</taxon>
        <taxon>Aplysia</taxon>
    </lineage>
</organism>